<dbReference type="PANTHER" id="PTHR42894">
    <property type="entry name" value="N-(5'-PHOSPHORIBOSYL)ANTHRANILATE ISOMERASE"/>
    <property type="match status" value="1"/>
</dbReference>
<evidence type="ECO:0000256" key="8">
    <source>
        <dbReference type="ARBA" id="ARBA00023235"/>
    </source>
</evidence>
<dbReference type="Gene3D" id="3.20.20.70">
    <property type="entry name" value="Aldolase class I"/>
    <property type="match status" value="1"/>
</dbReference>
<evidence type="ECO:0000313" key="12">
    <source>
        <dbReference type="Proteomes" id="UP000000493"/>
    </source>
</evidence>
<gene>
    <name evidence="9" type="primary">trpF</name>
    <name evidence="11" type="ordered locus">Runsl_2518</name>
</gene>
<dbReference type="HAMAP" id="MF_00135">
    <property type="entry name" value="PRAI"/>
    <property type="match status" value="1"/>
</dbReference>
<dbReference type="InterPro" id="IPR013785">
    <property type="entry name" value="Aldolase_TIM"/>
</dbReference>
<reference evidence="12" key="1">
    <citation type="submission" date="2011-06" db="EMBL/GenBank/DDBJ databases">
        <title>The complete genome of chromosome of Runella slithyformis DSM 19594.</title>
        <authorList>
            <consortium name="US DOE Joint Genome Institute (JGI-PGF)"/>
            <person name="Lucas S."/>
            <person name="Han J."/>
            <person name="Lapidus A."/>
            <person name="Bruce D."/>
            <person name="Goodwin L."/>
            <person name="Pitluck S."/>
            <person name="Peters L."/>
            <person name="Kyrpides N."/>
            <person name="Mavromatis K."/>
            <person name="Ivanova N."/>
            <person name="Ovchinnikova G."/>
            <person name="Zhang X."/>
            <person name="Misra M."/>
            <person name="Detter J.C."/>
            <person name="Tapia R."/>
            <person name="Han C."/>
            <person name="Land M."/>
            <person name="Hauser L."/>
            <person name="Markowitz V."/>
            <person name="Cheng J.-F."/>
            <person name="Hugenholtz P."/>
            <person name="Woyke T."/>
            <person name="Wu D."/>
            <person name="Tindall B."/>
            <person name="Faehrich R."/>
            <person name="Brambilla E."/>
            <person name="Klenk H.-P."/>
            <person name="Eisen J.A."/>
        </authorList>
    </citation>
    <scope>NUCLEOTIDE SEQUENCE [LARGE SCALE GENOMIC DNA]</scope>
    <source>
        <strain evidence="12">ATCC 29530 / DSM 19594 / LMG 11500 / NCIMB 11436 / LSU 4</strain>
    </source>
</reference>
<comment type="catalytic activity">
    <reaction evidence="1 9">
        <text>N-(5-phospho-beta-D-ribosyl)anthranilate = 1-(2-carboxyphenylamino)-1-deoxy-D-ribulose 5-phosphate</text>
        <dbReference type="Rhea" id="RHEA:21540"/>
        <dbReference type="ChEBI" id="CHEBI:18277"/>
        <dbReference type="ChEBI" id="CHEBI:58613"/>
        <dbReference type="EC" id="5.3.1.24"/>
    </reaction>
</comment>
<evidence type="ECO:0000256" key="7">
    <source>
        <dbReference type="ARBA" id="ARBA00023141"/>
    </source>
</evidence>
<dbReference type="GO" id="GO:0004640">
    <property type="term" value="F:phosphoribosylanthranilate isomerase activity"/>
    <property type="evidence" value="ECO:0007669"/>
    <property type="project" value="UniProtKB-UniRule"/>
</dbReference>
<keyword evidence="5 9" id="KW-0028">Amino-acid biosynthesis</keyword>
<evidence type="ECO:0000256" key="2">
    <source>
        <dbReference type="ARBA" id="ARBA00004664"/>
    </source>
</evidence>
<keyword evidence="12" id="KW-1185">Reference proteome</keyword>
<evidence type="ECO:0000256" key="5">
    <source>
        <dbReference type="ARBA" id="ARBA00022605"/>
    </source>
</evidence>
<dbReference type="AlphaFoldDB" id="A0A7U3ZKP4"/>
<dbReference type="Proteomes" id="UP000000493">
    <property type="component" value="Chromosome"/>
</dbReference>
<organism evidence="11 12">
    <name type="scientific">Runella slithyformis (strain ATCC 29530 / DSM 19594 / LMG 11500 / NCIMB 11436 / LSU 4)</name>
    <dbReference type="NCBI Taxonomy" id="761193"/>
    <lineage>
        <taxon>Bacteria</taxon>
        <taxon>Pseudomonadati</taxon>
        <taxon>Bacteroidota</taxon>
        <taxon>Cytophagia</taxon>
        <taxon>Cytophagales</taxon>
        <taxon>Spirosomataceae</taxon>
        <taxon>Runella</taxon>
    </lineage>
</organism>
<dbReference type="EMBL" id="CP002859">
    <property type="protein sequence ID" value="AEI48922.1"/>
    <property type="molecule type" value="Genomic_DNA"/>
</dbReference>
<dbReference type="UniPathway" id="UPA00035">
    <property type="reaction ID" value="UER00042"/>
</dbReference>
<dbReference type="PANTHER" id="PTHR42894:SF1">
    <property type="entry name" value="N-(5'-PHOSPHORIBOSYL)ANTHRANILATE ISOMERASE"/>
    <property type="match status" value="1"/>
</dbReference>
<evidence type="ECO:0000256" key="1">
    <source>
        <dbReference type="ARBA" id="ARBA00001164"/>
    </source>
</evidence>
<keyword evidence="6 9" id="KW-0822">Tryptophan biosynthesis</keyword>
<evidence type="ECO:0000256" key="3">
    <source>
        <dbReference type="ARBA" id="ARBA00012572"/>
    </source>
</evidence>
<keyword evidence="8 9" id="KW-0413">Isomerase</keyword>
<dbReference type="GO" id="GO:0000162">
    <property type="term" value="P:L-tryptophan biosynthetic process"/>
    <property type="evidence" value="ECO:0007669"/>
    <property type="project" value="UniProtKB-UniRule"/>
</dbReference>
<dbReference type="KEGG" id="rsi:Runsl_2518"/>
<dbReference type="InterPro" id="IPR044643">
    <property type="entry name" value="TrpF_fam"/>
</dbReference>
<dbReference type="CDD" id="cd00405">
    <property type="entry name" value="PRAI"/>
    <property type="match status" value="1"/>
</dbReference>
<protein>
    <recommendedName>
        <fullName evidence="4 9">N-(5'-phosphoribosyl)anthranilate isomerase</fullName>
        <shortName evidence="9">PRAI</shortName>
        <ecNumber evidence="3 9">5.3.1.24</ecNumber>
    </recommendedName>
</protein>
<accession>A0A7U3ZKP4</accession>
<name>A0A7U3ZKP4_RUNSL</name>
<dbReference type="SUPFAM" id="SSF51366">
    <property type="entry name" value="Ribulose-phoshate binding barrel"/>
    <property type="match status" value="1"/>
</dbReference>
<proteinExistence type="inferred from homology"/>
<sequence>MMKIKVCGMRETANLAQLIELKPDFIGFIFFDKSPRFVGESLDEEFIRTIPKPIKKVGVFVNANPDYILRMAKKYDLQYVQLHGSETPDFCRTLKMRGANIIKAFSIETDFNFATLNNYKPHCDYFLFDAKGANPGGNGVTFDWTILNRYDNDRPFFLSGGLSLENIVQINELKVKIYGLDVNSKFETAPAVKDIDALRRLFELIRPIEEEEEIEA</sequence>
<evidence type="ECO:0000313" key="11">
    <source>
        <dbReference type="EMBL" id="AEI48922.1"/>
    </source>
</evidence>
<comment type="similarity">
    <text evidence="9">Belongs to the TrpF family.</text>
</comment>
<feature type="domain" description="N-(5'phosphoribosyl) anthranilate isomerase (PRAI)" evidence="10">
    <location>
        <begin position="5"/>
        <end position="203"/>
    </location>
</feature>
<evidence type="ECO:0000256" key="4">
    <source>
        <dbReference type="ARBA" id="ARBA00022272"/>
    </source>
</evidence>
<keyword evidence="7 9" id="KW-0057">Aromatic amino acid biosynthesis</keyword>
<evidence type="ECO:0000256" key="9">
    <source>
        <dbReference type="HAMAP-Rule" id="MF_00135"/>
    </source>
</evidence>
<evidence type="ECO:0000256" key="6">
    <source>
        <dbReference type="ARBA" id="ARBA00022822"/>
    </source>
</evidence>
<dbReference type="Pfam" id="PF00697">
    <property type="entry name" value="PRAI"/>
    <property type="match status" value="1"/>
</dbReference>
<dbReference type="InterPro" id="IPR011060">
    <property type="entry name" value="RibuloseP-bd_barrel"/>
</dbReference>
<evidence type="ECO:0000259" key="10">
    <source>
        <dbReference type="Pfam" id="PF00697"/>
    </source>
</evidence>
<dbReference type="InterPro" id="IPR001240">
    <property type="entry name" value="PRAI_dom"/>
</dbReference>
<reference evidence="11 12" key="2">
    <citation type="journal article" date="2012" name="Stand. Genomic Sci.">
        <title>Complete genome sequence of the aquatic bacterium Runella slithyformis type strain (LSU 4(T)).</title>
        <authorList>
            <person name="Copeland A."/>
            <person name="Zhang X."/>
            <person name="Misra M."/>
            <person name="Lapidus A."/>
            <person name="Nolan M."/>
            <person name="Lucas S."/>
            <person name="Deshpande S."/>
            <person name="Cheng J.F."/>
            <person name="Tapia R."/>
            <person name="Goodwin L.A."/>
            <person name="Pitluck S."/>
            <person name="Liolios K."/>
            <person name="Pagani I."/>
            <person name="Ivanova N."/>
            <person name="Mikhailova N."/>
            <person name="Pati A."/>
            <person name="Chen A."/>
            <person name="Palaniappan K."/>
            <person name="Land M."/>
            <person name="Hauser L."/>
            <person name="Pan C."/>
            <person name="Jeffries C.D."/>
            <person name="Detter J.C."/>
            <person name="Brambilla E.M."/>
            <person name="Rohde M."/>
            <person name="Djao O.D."/>
            <person name="Goker M."/>
            <person name="Sikorski J."/>
            <person name="Tindall B.J."/>
            <person name="Woyke T."/>
            <person name="Bristow J."/>
            <person name="Eisen J.A."/>
            <person name="Markowitz V."/>
            <person name="Hugenholtz P."/>
            <person name="Kyrpides N.C."/>
            <person name="Klenk H.P."/>
            <person name="Mavromatis K."/>
        </authorList>
    </citation>
    <scope>NUCLEOTIDE SEQUENCE [LARGE SCALE GENOMIC DNA]</scope>
    <source>
        <strain evidence="12">ATCC 29530 / DSM 19594 / LMG 11500 / NCIMB 11436 / LSU 4</strain>
    </source>
</reference>
<dbReference type="EC" id="5.3.1.24" evidence="3 9"/>
<comment type="pathway">
    <text evidence="2 9">Amino-acid biosynthesis; L-tryptophan biosynthesis; L-tryptophan from chorismate: step 3/5.</text>
</comment>